<evidence type="ECO:0000256" key="11">
    <source>
        <dbReference type="ARBA" id="ARBA00047746"/>
    </source>
</evidence>
<dbReference type="HOGENOM" id="CLU_451151_0_0_4"/>
<keyword evidence="9 13" id="KW-0342">GTP-binding</keyword>
<dbReference type="STRING" id="1247726.MIM_c10490"/>
<evidence type="ECO:0000256" key="9">
    <source>
        <dbReference type="ARBA" id="ARBA00023134"/>
    </source>
</evidence>
<keyword evidence="6" id="KW-0378">Hydrolase</keyword>
<feature type="binding site" evidence="13">
    <location>
        <begin position="634"/>
        <end position="637"/>
    </location>
    <ligand>
        <name>GMP</name>
        <dbReference type="ChEBI" id="CHEBI:58115"/>
    </ligand>
</feature>
<evidence type="ECO:0000313" key="16">
    <source>
        <dbReference type="EMBL" id="AHG63147.1"/>
    </source>
</evidence>
<dbReference type="eggNOG" id="COG1690">
    <property type="taxonomic scope" value="Bacteria"/>
</dbReference>
<dbReference type="Proteomes" id="UP000019095">
    <property type="component" value="Chromosome"/>
</dbReference>
<dbReference type="SUPFAM" id="SSF103365">
    <property type="entry name" value="Hypothetical protein PH1602"/>
    <property type="match status" value="2"/>
</dbReference>
<dbReference type="NCBIfam" id="TIGR01445">
    <property type="entry name" value="intein_Nterm"/>
    <property type="match status" value="1"/>
</dbReference>
<keyword evidence="4 14" id="KW-0479">Metal-binding</keyword>
<protein>
    <recommendedName>
        <fullName evidence="1">3'-phosphate/5'-hydroxy nucleic acid ligase</fullName>
        <ecNumber evidence="1">6.5.1.8</ecNumber>
    </recommendedName>
</protein>
<feature type="binding site" evidence="14">
    <location>
        <position position="469"/>
    </location>
    <ligand>
        <name>Mn(2+)</name>
        <dbReference type="ChEBI" id="CHEBI:29035"/>
        <label>1</label>
    </ligand>
</feature>
<evidence type="ECO:0000256" key="7">
    <source>
        <dbReference type="ARBA" id="ARBA00022800"/>
    </source>
</evidence>
<evidence type="ECO:0000256" key="14">
    <source>
        <dbReference type="PIRSR" id="PIRSR601233-3"/>
    </source>
</evidence>
<evidence type="ECO:0000256" key="6">
    <source>
        <dbReference type="ARBA" id="ARBA00022759"/>
    </source>
</evidence>
<reference evidence="16 17" key="1">
    <citation type="journal article" date="2014" name="Microbiology">
        <title>Unravelling the complete genome sequence of Advenella mimigardefordensis strain DPN7T and novel insights in the catabolism of the xenobiotic polythioester precursor 3,3'-dithiodipropionate.</title>
        <authorList>
            <person name="Wubbeler J.H."/>
            <person name="Hiessl S."/>
            <person name="Schuldes J."/>
            <person name="Thurmer A."/>
            <person name="Daniel R."/>
            <person name="Steinbuchel A."/>
        </authorList>
    </citation>
    <scope>NUCLEOTIDE SEQUENCE [LARGE SCALE GENOMIC DNA]</scope>
    <source>
        <strain evidence="17">DSM 17166 / LMG 22922 / DPN7</strain>
    </source>
</reference>
<feature type="binding site" evidence="14">
    <location>
        <position position="74"/>
    </location>
    <ligand>
        <name>Mn(2+)</name>
        <dbReference type="ChEBI" id="CHEBI:29035"/>
        <label>1</label>
    </ligand>
</feature>
<dbReference type="PROSITE" id="PS50818">
    <property type="entry name" value="INTEIN_C_TER"/>
    <property type="match status" value="1"/>
</dbReference>
<feature type="binding site" evidence="13">
    <location>
        <position position="704"/>
    </location>
    <ligand>
        <name>GMP</name>
        <dbReference type="ChEBI" id="CHEBI:58115"/>
    </ligand>
</feature>
<proteinExistence type="predicted"/>
<dbReference type="EC" id="6.5.1.8" evidence="1"/>
<dbReference type="InterPro" id="IPR013087">
    <property type="entry name" value="Znf_C2H2_type"/>
</dbReference>
<keyword evidence="8" id="KW-0404">Intron homing</keyword>
<dbReference type="InterPro" id="IPR036025">
    <property type="entry name" value="RtcB-like_sf"/>
</dbReference>
<feature type="domain" description="C2H2-type" evidence="15">
    <location>
        <begin position="319"/>
        <end position="340"/>
    </location>
</feature>
<evidence type="ECO:0000256" key="2">
    <source>
        <dbReference type="ARBA" id="ARBA00022598"/>
    </source>
</evidence>
<evidence type="ECO:0000256" key="13">
    <source>
        <dbReference type="PIRSR" id="PIRSR601233-2"/>
    </source>
</evidence>
<feature type="binding site" evidence="13">
    <location>
        <begin position="468"/>
        <end position="472"/>
    </location>
    <ligand>
        <name>GMP</name>
        <dbReference type="ChEBI" id="CHEBI:58115"/>
    </ligand>
</feature>
<feature type="active site" description="GMP-histidine intermediate" evidence="12">
    <location>
        <position position="634"/>
    </location>
</feature>
<dbReference type="InterPro" id="IPR006141">
    <property type="entry name" value="Intein_N"/>
</dbReference>
<dbReference type="KEGG" id="amim:MIM_c10490"/>
<dbReference type="InterPro" id="IPR030934">
    <property type="entry name" value="Intein_C"/>
</dbReference>
<dbReference type="AlphaFoldDB" id="W0PCD2"/>
<dbReference type="GO" id="GO:0006281">
    <property type="term" value="P:DNA repair"/>
    <property type="evidence" value="ECO:0007669"/>
    <property type="project" value="TreeGrafter"/>
</dbReference>
<dbReference type="InterPro" id="IPR044925">
    <property type="entry name" value="His-Me_finger_sf"/>
</dbReference>
<dbReference type="SUPFAM" id="SSF54060">
    <property type="entry name" value="His-Me finger endonucleases"/>
    <property type="match status" value="1"/>
</dbReference>
<dbReference type="Pfam" id="PF01139">
    <property type="entry name" value="RtcB"/>
    <property type="match status" value="2"/>
</dbReference>
<dbReference type="CDD" id="cd00081">
    <property type="entry name" value="Hint"/>
    <property type="match status" value="1"/>
</dbReference>
<keyword evidence="7" id="KW-0692">RNA repair</keyword>
<dbReference type="NCBIfam" id="TIGR01443">
    <property type="entry name" value="intein_Cterm"/>
    <property type="match status" value="1"/>
</dbReference>
<evidence type="ECO:0000256" key="3">
    <source>
        <dbReference type="ARBA" id="ARBA00022722"/>
    </source>
</evidence>
<dbReference type="InterPro" id="IPR003587">
    <property type="entry name" value="Hint_dom_N"/>
</dbReference>
<dbReference type="InterPro" id="IPR003615">
    <property type="entry name" value="HNH_nuc"/>
</dbReference>
<feature type="binding site" evidence="14">
    <location>
        <position position="578"/>
    </location>
    <ligand>
        <name>Mn(2+)</name>
        <dbReference type="ChEBI" id="CHEBI:29035"/>
        <label>2</label>
    </ligand>
</feature>
<dbReference type="EMBL" id="CP003915">
    <property type="protein sequence ID" value="AHG63147.1"/>
    <property type="molecule type" value="Genomic_DNA"/>
</dbReference>
<dbReference type="GO" id="GO:0170057">
    <property type="term" value="F:RNA ligase (GTP) activity"/>
    <property type="evidence" value="ECO:0007669"/>
    <property type="project" value="UniProtKB-EC"/>
</dbReference>
<dbReference type="GO" id="GO:0042245">
    <property type="term" value="P:RNA repair"/>
    <property type="evidence" value="ECO:0007669"/>
    <property type="project" value="UniProtKB-KW"/>
</dbReference>
<dbReference type="SUPFAM" id="SSF51294">
    <property type="entry name" value="Hedgehog/intein (Hint) domain"/>
    <property type="match status" value="1"/>
</dbReference>
<name>W0PCD2_ADVMD</name>
<evidence type="ECO:0000256" key="10">
    <source>
        <dbReference type="ARBA" id="ARBA00023211"/>
    </source>
</evidence>
<accession>W0PCD2</accession>
<dbReference type="GO" id="GO:0006314">
    <property type="term" value="P:intron homing"/>
    <property type="evidence" value="ECO:0007669"/>
    <property type="project" value="UniProtKB-KW"/>
</dbReference>
<sequence length="706" mass="79113">MKVIKDDDMLRPIKAWTDHIEETALTQAKNLARLPFIAGNGVALMPDVHAGKGSTVGSVIATEKAVIPAAVGVDIGCFRGDMKVPLLDGTQATFIELETRTEPFWVYSINADGKVAPGKARCVKTRSNAELIRVVVSGGDEIICTPDHEFMMNDGSYKQAKDLSFNDSLMPLYRRWQTRDGYESVSNGKGSSKLTHIMVWEYFNGPVPEGHIVHHKSHIHFDNDPSNMKLMTASDHSRHHRTVGHSFNNADPVFQRMRLAGIQRRSANPLEREEMARIGKENIERYMRENPEHFANAVKDNGKRGALYLTSFNTSPRACDDCGETLTNPAALRWHKQKEHGYNHKVLLVQPIEERADVYCLQVEEHHNFALAAGVFVHNCGMNAVRLSLKASDLPDSLTAIRRQIERDVPLGAGGGHKRESDRDANLRRLPVMPNERVQDIIADKIVGSMPKLFDKISAQLGTLGSGNHFIEICIDENQDVWVMLHSGSRGIGNMIGTHFISKAKKTMEKYHIHLPDGDLAYIPEDTEDFQDYMDAVQWAQDYALENRKVMMEKVIAALRLTIPKDFTITQEAINCHHNYVEKENHFGKNLWVTRKGAIRARDGDLGIIPGSMGQKSYIVRGKGELQSYCSCSHGAGRQMSRAKARQTFTLDDLRKQTEGVECRKDDAVLDEIPGAYKDIDTVMANQTDLVEVLHTLKQVMCVKGN</sequence>
<evidence type="ECO:0000256" key="4">
    <source>
        <dbReference type="ARBA" id="ARBA00022723"/>
    </source>
</evidence>
<dbReference type="Gene3D" id="2.170.16.10">
    <property type="entry name" value="Hedgehog/Intein (Hint) domain"/>
    <property type="match status" value="1"/>
</dbReference>
<evidence type="ECO:0000256" key="5">
    <source>
        <dbReference type="ARBA" id="ARBA00022741"/>
    </source>
</evidence>
<feature type="binding site" evidence="14">
    <location>
        <position position="486"/>
    </location>
    <ligand>
        <name>Mn(2+)</name>
        <dbReference type="ChEBI" id="CHEBI:29035"/>
        <label>2</label>
    </ligand>
</feature>
<dbReference type="GO" id="GO:0006396">
    <property type="term" value="P:RNA processing"/>
    <property type="evidence" value="ECO:0007669"/>
    <property type="project" value="InterPro"/>
</dbReference>
<keyword evidence="2 16" id="KW-0436">Ligase</keyword>
<dbReference type="PROSITE" id="PS00028">
    <property type="entry name" value="ZINC_FINGER_C2H2_1"/>
    <property type="match status" value="1"/>
</dbReference>
<feature type="binding site" evidence="13">
    <location>
        <position position="617"/>
    </location>
    <ligand>
        <name>GMP</name>
        <dbReference type="ChEBI" id="CHEBI:58115"/>
    </ligand>
</feature>
<dbReference type="PATRIC" id="fig|1247726.3.peg.1146"/>
<keyword evidence="5 13" id="KW-0547">Nucleotide-binding</keyword>
<dbReference type="SMART" id="SM00305">
    <property type="entry name" value="HintC"/>
    <property type="match status" value="1"/>
</dbReference>
<dbReference type="InterPro" id="IPR052915">
    <property type="entry name" value="RtcB-like"/>
</dbReference>
<dbReference type="InterPro" id="IPR036844">
    <property type="entry name" value="Hint_dom_sf"/>
</dbReference>
<keyword evidence="17" id="KW-1185">Reference proteome</keyword>
<dbReference type="OrthoDB" id="9802323at2"/>
<evidence type="ECO:0000259" key="15">
    <source>
        <dbReference type="PROSITE" id="PS00028"/>
    </source>
</evidence>
<evidence type="ECO:0000256" key="1">
    <source>
        <dbReference type="ARBA" id="ARBA00012726"/>
    </source>
</evidence>
<comment type="cofactor">
    <cofactor evidence="14">
        <name>Mn(2+)</name>
        <dbReference type="ChEBI" id="CHEBI:29035"/>
    </cofactor>
    <text evidence="14">Binds 2 manganese ions per subunit.</text>
</comment>
<evidence type="ECO:0000256" key="12">
    <source>
        <dbReference type="PIRSR" id="PIRSR601233-1"/>
    </source>
</evidence>
<feature type="binding site" evidence="13">
    <location>
        <begin position="578"/>
        <end position="579"/>
    </location>
    <ligand>
        <name>GMP</name>
        <dbReference type="ChEBI" id="CHEBI:58115"/>
    </ligand>
</feature>
<dbReference type="GO" id="GO:0005525">
    <property type="term" value="F:GTP binding"/>
    <property type="evidence" value="ECO:0007669"/>
    <property type="project" value="UniProtKB-KW"/>
</dbReference>
<organism evidence="16 17">
    <name type="scientific">Advenella mimigardefordensis (strain DSM 17166 / LMG 22922 / DPN7)</name>
    <dbReference type="NCBI Taxonomy" id="1247726"/>
    <lineage>
        <taxon>Bacteria</taxon>
        <taxon>Pseudomonadati</taxon>
        <taxon>Pseudomonadota</taxon>
        <taxon>Betaproteobacteria</taxon>
        <taxon>Burkholderiales</taxon>
        <taxon>Alcaligenaceae</taxon>
    </lineage>
</organism>
<dbReference type="PANTHER" id="PTHR43749:SF2">
    <property type="entry name" value="RNA-SPLICING LIGASE RTCB"/>
    <property type="match status" value="1"/>
</dbReference>
<dbReference type="InterPro" id="IPR003586">
    <property type="entry name" value="Hint_dom_C"/>
</dbReference>
<keyword evidence="10 14" id="KW-0464">Manganese</keyword>
<dbReference type="GO" id="GO:0004519">
    <property type="term" value="F:endonuclease activity"/>
    <property type="evidence" value="ECO:0007669"/>
    <property type="project" value="UniProtKB-KW"/>
</dbReference>
<dbReference type="Gene3D" id="3.90.1860.10">
    <property type="entry name" value="tRNA-splicing ligase RtcB"/>
    <property type="match status" value="1"/>
</dbReference>
<keyword evidence="3" id="KW-0540">Nuclease</keyword>
<dbReference type="GO" id="GO:0030145">
    <property type="term" value="F:manganese ion binding"/>
    <property type="evidence" value="ECO:0007669"/>
    <property type="project" value="TreeGrafter"/>
</dbReference>
<dbReference type="Pfam" id="PF13392">
    <property type="entry name" value="HNH_3"/>
    <property type="match status" value="1"/>
</dbReference>
<keyword evidence="6" id="KW-0255">Endonuclease</keyword>
<dbReference type="PANTHER" id="PTHR43749">
    <property type="entry name" value="RNA-SPLICING LIGASE RTCB"/>
    <property type="match status" value="1"/>
</dbReference>
<gene>
    <name evidence="16" type="primary">rtcB</name>
    <name evidence="16" type="ORF">MIM_c10490</name>
</gene>
<dbReference type="SMART" id="SM00306">
    <property type="entry name" value="HintN"/>
    <property type="match status" value="1"/>
</dbReference>
<dbReference type="GO" id="GO:0016539">
    <property type="term" value="P:intein-mediated protein splicing"/>
    <property type="evidence" value="ECO:0007669"/>
    <property type="project" value="InterPro"/>
</dbReference>
<evidence type="ECO:0000313" key="17">
    <source>
        <dbReference type="Proteomes" id="UP000019095"/>
    </source>
</evidence>
<evidence type="ECO:0000256" key="8">
    <source>
        <dbReference type="ARBA" id="ARBA00022886"/>
    </source>
</evidence>
<comment type="catalytic activity">
    <reaction evidence="11">
        <text>a 3'-end 3'-phospho-ribonucleotide-RNA + a 5'-end dephospho-ribonucleoside-RNA + GTP = a ribonucleotidyl-ribonucleotide-RNA + GMP + diphosphate</text>
        <dbReference type="Rhea" id="RHEA:68076"/>
        <dbReference type="Rhea" id="RHEA-COMP:10463"/>
        <dbReference type="Rhea" id="RHEA-COMP:13936"/>
        <dbReference type="Rhea" id="RHEA-COMP:17355"/>
        <dbReference type="ChEBI" id="CHEBI:33019"/>
        <dbReference type="ChEBI" id="CHEBI:37565"/>
        <dbReference type="ChEBI" id="CHEBI:58115"/>
        <dbReference type="ChEBI" id="CHEBI:83062"/>
        <dbReference type="ChEBI" id="CHEBI:138284"/>
        <dbReference type="ChEBI" id="CHEBI:173118"/>
        <dbReference type="EC" id="6.5.1.8"/>
    </reaction>
</comment>
<dbReference type="GO" id="GO:0003909">
    <property type="term" value="F:DNA ligase activity"/>
    <property type="evidence" value="ECO:0007669"/>
    <property type="project" value="TreeGrafter"/>
</dbReference>
<dbReference type="PROSITE" id="PS50817">
    <property type="entry name" value="INTEIN_N_TER"/>
    <property type="match status" value="1"/>
</dbReference>
<dbReference type="InterPro" id="IPR001233">
    <property type="entry name" value="RtcB"/>
</dbReference>
<feature type="binding site" evidence="13">
    <location>
        <begin position="610"/>
        <end position="613"/>
    </location>
    <ligand>
        <name>GMP</name>
        <dbReference type="ChEBI" id="CHEBI:58115"/>
    </ligand>
</feature>